<dbReference type="PROSITE" id="PS01228">
    <property type="entry name" value="COF_1"/>
    <property type="match status" value="1"/>
</dbReference>
<dbReference type="PANTHER" id="PTHR43481">
    <property type="entry name" value="FRUCTOSE-1-PHOSPHATE PHOSPHATASE"/>
    <property type="match status" value="1"/>
</dbReference>
<dbReference type="Gene3D" id="3.40.50.1000">
    <property type="entry name" value="HAD superfamily/HAD-like"/>
    <property type="match status" value="1"/>
</dbReference>
<evidence type="ECO:0000313" key="2">
    <source>
        <dbReference type="Proteomes" id="UP001596101"/>
    </source>
</evidence>
<evidence type="ECO:0000313" key="1">
    <source>
        <dbReference type="EMBL" id="MFC5480256.1"/>
    </source>
</evidence>
<protein>
    <submittedName>
        <fullName evidence="1">HAD-IA family hydrolase</fullName>
    </submittedName>
</protein>
<dbReference type="SFLD" id="SFLDG01129">
    <property type="entry name" value="C1.5:_HAD__Beta-PGM__Phosphata"/>
    <property type="match status" value="1"/>
</dbReference>
<dbReference type="Proteomes" id="UP001596101">
    <property type="component" value="Unassembled WGS sequence"/>
</dbReference>
<organism evidence="1 2">
    <name type="scientific">Massilia suwonensis</name>
    <dbReference type="NCBI Taxonomy" id="648895"/>
    <lineage>
        <taxon>Bacteria</taxon>
        <taxon>Pseudomonadati</taxon>
        <taxon>Pseudomonadota</taxon>
        <taxon>Betaproteobacteria</taxon>
        <taxon>Burkholderiales</taxon>
        <taxon>Oxalobacteraceae</taxon>
        <taxon>Telluria group</taxon>
        <taxon>Massilia</taxon>
    </lineage>
</organism>
<dbReference type="PANTHER" id="PTHR43481:SF4">
    <property type="entry name" value="GLYCEROL-1-PHOSPHATE PHOSPHOHYDROLASE 1-RELATED"/>
    <property type="match status" value="1"/>
</dbReference>
<comment type="caution">
    <text evidence="1">The sequence shown here is derived from an EMBL/GenBank/DDBJ whole genome shotgun (WGS) entry which is preliminary data.</text>
</comment>
<dbReference type="NCBIfam" id="TIGR01509">
    <property type="entry name" value="HAD-SF-IA-v3"/>
    <property type="match status" value="1"/>
</dbReference>
<keyword evidence="2" id="KW-1185">Reference proteome</keyword>
<dbReference type="EMBL" id="JBHSMR010000013">
    <property type="protein sequence ID" value="MFC5480256.1"/>
    <property type="molecule type" value="Genomic_DNA"/>
</dbReference>
<dbReference type="RefSeq" id="WP_379759248.1">
    <property type="nucleotide sequence ID" value="NZ_JBHSMR010000013.1"/>
</dbReference>
<dbReference type="InterPro" id="IPR023198">
    <property type="entry name" value="PGP-like_dom2"/>
</dbReference>
<proteinExistence type="predicted"/>
<dbReference type="InterPro" id="IPR023214">
    <property type="entry name" value="HAD_sf"/>
</dbReference>
<dbReference type="GO" id="GO:0016787">
    <property type="term" value="F:hydrolase activity"/>
    <property type="evidence" value="ECO:0007669"/>
    <property type="project" value="UniProtKB-KW"/>
</dbReference>
<dbReference type="InterPro" id="IPR006439">
    <property type="entry name" value="HAD-SF_hydro_IA"/>
</dbReference>
<dbReference type="Gene3D" id="1.10.150.240">
    <property type="entry name" value="Putative phosphatase, domain 2"/>
    <property type="match status" value="1"/>
</dbReference>
<dbReference type="Pfam" id="PF00702">
    <property type="entry name" value="Hydrolase"/>
    <property type="match status" value="1"/>
</dbReference>
<dbReference type="InterPro" id="IPR051806">
    <property type="entry name" value="HAD-like_SPP"/>
</dbReference>
<reference evidence="2" key="1">
    <citation type="journal article" date="2019" name="Int. J. Syst. Evol. Microbiol.">
        <title>The Global Catalogue of Microorganisms (GCM) 10K type strain sequencing project: providing services to taxonomists for standard genome sequencing and annotation.</title>
        <authorList>
            <consortium name="The Broad Institute Genomics Platform"/>
            <consortium name="The Broad Institute Genome Sequencing Center for Infectious Disease"/>
            <person name="Wu L."/>
            <person name="Ma J."/>
        </authorList>
    </citation>
    <scope>NUCLEOTIDE SEQUENCE [LARGE SCALE GENOMIC DNA]</scope>
    <source>
        <strain evidence="2">CCUG 43111</strain>
    </source>
</reference>
<gene>
    <name evidence="1" type="ORF">ACFPQ5_18815</name>
</gene>
<dbReference type="SFLD" id="SFLDS00003">
    <property type="entry name" value="Haloacid_Dehalogenase"/>
    <property type="match status" value="1"/>
</dbReference>
<name>A0ABW0MUH3_9BURK</name>
<accession>A0ABW0MUH3</accession>
<keyword evidence="1" id="KW-0378">Hydrolase</keyword>
<sequence length="224" mass="23932">MSMFPHERTFAAFLFDMDGTILTSIKSAERVWTAWAESHGLDVHTFLPTLHGKRTHDTIRQLGLPGVDPIAEAAWITAAEIEDVADIEAIHGAADFLASLPPERWGIVTSAPRALAKARLAAAGLPSHRLLVAAEDVEHGKPAPDPFLLGARKLGFAPAECLVFEDTQAGLQSAKAAGMDSIVVTLTHTHPMETDVFGVLDYADLRAVRTADGRLKIACGGKAP</sequence>
<dbReference type="InterPro" id="IPR036412">
    <property type="entry name" value="HAD-like_sf"/>
</dbReference>
<dbReference type="SUPFAM" id="SSF56784">
    <property type="entry name" value="HAD-like"/>
    <property type="match status" value="1"/>
</dbReference>